<dbReference type="PANTHER" id="PTHR43350:SF2">
    <property type="entry name" value="GROES-LIKE ZINC-BINDING ALCOHOL DEHYDROGENASE FAMILY PROTEIN"/>
    <property type="match status" value="1"/>
</dbReference>
<evidence type="ECO:0000256" key="4">
    <source>
        <dbReference type="ARBA" id="ARBA00022833"/>
    </source>
</evidence>
<reference evidence="6 7" key="1">
    <citation type="submission" date="2022-05" db="EMBL/GenBank/DDBJ databases">
        <title>Genome Sequencing of Bee-Associated Microbes.</title>
        <authorList>
            <person name="Dunlap C."/>
        </authorList>
    </citation>
    <scope>NUCLEOTIDE SEQUENCE [LARGE SCALE GENOMIC DNA]</scope>
    <source>
        <strain evidence="6 7">NRRL B-14421</strain>
    </source>
</reference>
<comment type="caution">
    <text evidence="6">The sequence shown here is derived from an EMBL/GenBank/DDBJ whole genome shotgun (WGS) entry which is preliminary data.</text>
</comment>
<comment type="cofactor">
    <cofactor evidence="1">
        <name>Zn(2+)</name>
        <dbReference type="ChEBI" id="CHEBI:29105"/>
    </cofactor>
</comment>
<name>A0ABT4G6K6_9BACL</name>
<evidence type="ECO:0008006" key="8">
    <source>
        <dbReference type="Google" id="ProtNLM"/>
    </source>
</evidence>
<dbReference type="Proteomes" id="UP001527099">
    <property type="component" value="Unassembled WGS sequence"/>
</dbReference>
<dbReference type="RefSeq" id="WP_029195117.1">
    <property type="nucleotide sequence ID" value="NZ_JAMDMW010000118.1"/>
</dbReference>
<proteinExistence type="inferred from homology"/>
<dbReference type="SUPFAM" id="SSF51735">
    <property type="entry name" value="NAD(P)-binding Rossmann-fold domains"/>
    <property type="match status" value="1"/>
</dbReference>
<keyword evidence="7" id="KW-1185">Reference proteome</keyword>
<evidence type="ECO:0000256" key="3">
    <source>
        <dbReference type="ARBA" id="ARBA00022723"/>
    </source>
</evidence>
<accession>A0ABT4G6K6</accession>
<gene>
    <name evidence="6" type="ORF">M5X19_02470</name>
</gene>
<organism evidence="6 7">
    <name type="scientific">Paenibacillus alginolyticus</name>
    <dbReference type="NCBI Taxonomy" id="59839"/>
    <lineage>
        <taxon>Bacteria</taxon>
        <taxon>Bacillati</taxon>
        <taxon>Bacillota</taxon>
        <taxon>Bacilli</taxon>
        <taxon>Bacillales</taxon>
        <taxon>Paenibacillaceae</taxon>
        <taxon>Paenibacillus</taxon>
    </lineage>
</organism>
<evidence type="ECO:0000313" key="6">
    <source>
        <dbReference type="EMBL" id="MCY9691795.1"/>
    </source>
</evidence>
<evidence type="ECO:0000313" key="7">
    <source>
        <dbReference type="Proteomes" id="UP001527099"/>
    </source>
</evidence>
<evidence type="ECO:0000256" key="1">
    <source>
        <dbReference type="ARBA" id="ARBA00001947"/>
    </source>
</evidence>
<dbReference type="EMBL" id="JAMDMX010000003">
    <property type="protein sequence ID" value="MCY9691795.1"/>
    <property type="molecule type" value="Genomic_DNA"/>
</dbReference>
<dbReference type="Gene3D" id="3.90.180.10">
    <property type="entry name" value="Medium-chain alcohol dehydrogenases, catalytic domain"/>
    <property type="match status" value="1"/>
</dbReference>
<evidence type="ECO:0000256" key="5">
    <source>
        <dbReference type="ARBA" id="ARBA00023002"/>
    </source>
</evidence>
<comment type="similarity">
    <text evidence="2">Belongs to the zinc-containing alcohol dehydrogenase family.</text>
</comment>
<dbReference type="PANTHER" id="PTHR43350">
    <property type="entry name" value="NAD-DEPENDENT ALCOHOL DEHYDROGENASE"/>
    <property type="match status" value="1"/>
</dbReference>
<dbReference type="Gene3D" id="3.40.50.720">
    <property type="entry name" value="NAD(P)-binding Rossmann-like Domain"/>
    <property type="match status" value="1"/>
</dbReference>
<evidence type="ECO:0000256" key="2">
    <source>
        <dbReference type="ARBA" id="ARBA00008072"/>
    </source>
</evidence>
<dbReference type="InterPro" id="IPR036291">
    <property type="entry name" value="NAD(P)-bd_dom_sf"/>
</dbReference>
<keyword evidence="4" id="KW-0862">Zinc</keyword>
<keyword evidence="3" id="KW-0479">Metal-binding</keyword>
<protein>
    <recommendedName>
        <fullName evidence="8">Aryl-alcohol dehydrogenase</fullName>
    </recommendedName>
</protein>
<sequence>MKTASTVVSTSIFQNMVKQSIHSLRILGTVAIVGMSGDVTLNFVNDILMEGKKIVGTVQGDSVPQLLIPQLVKYYKEGKFPFDKLVKFYDFEDINKAFEDSKKVMAIKPIVKIAK</sequence>
<keyword evidence="5" id="KW-0560">Oxidoreductase</keyword>